<proteinExistence type="inferred from homology"/>
<evidence type="ECO:0000256" key="6">
    <source>
        <dbReference type="SAM" id="MobiDB-lite"/>
    </source>
</evidence>
<evidence type="ECO:0000256" key="1">
    <source>
        <dbReference type="ARBA" id="ARBA00009680"/>
    </source>
</evidence>
<evidence type="ECO:0000256" key="4">
    <source>
        <dbReference type="ARBA" id="ARBA00035149"/>
    </source>
</evidence>
<dbReference type="AlphaFoldDB" id="E4XBR2"/>
<dbReference type="Proteomes" id="UP000001307">
    <property type="component" value="Unassembled WGS sequence"/>
</dbReference>
<dbReference type="OrthoDB" id="5571754at2759"/>
<keyword evidence="8" id="KW-1185">Reference proteome</keyword>
<dbReference type="InterPro" id="IPR001976">
    <property type="entry name" value="Ribosomal_eS24"/>
</dbReference>
<accession>E4XBR2</accession>
<feature type="compositionally biased region" description="Basic residues" evidence="6">
    <location>
        <begin position="101"/>
        <end position="121"/>
    </location>
</feature>
<reference evidence="7" key="1">
    <citation type="journal article" date="2010" name="Science">
        <title>Plasticity of animal genome architecture unmasked by rapid evolution of a pelagic tunicate.</title>
        <authorList>
            <person name="Denoeud F."/>
            <person name="Henriet S."/>
            <person name="Mungpakdee S."/>
            <person name="Aury J.M."/>
            <person name="Da Silva C."/>
            <person name="Brinkmann H."/>
            <person name="Mikhaleva J."/>
            <person name="Olsen L.C."/>
            <person name="Jubin C."/>
            <person name="Canestro C."/>
            <person name="Bouquet J.M."/>
            <person name="Danks G."/>
            <person name="Poulain J."/>
            <person name="Campsteijn C."/>
            <person name="Adamski M."/>
            <person name="Cross I."/>
            <person name="Yadetie F."/>
            <person name="Muffato M."/>
            <person name="Louis A."/>
            <person name="Butcher S."/>
            <person name="Tsagkogeorga G."/>
            <person name="Konrad A."/>
            <person name="Singh S."/>
            <person name="Jensen M.F."/>
            <person name="Cong E.H."/>
            <person name="Eikeseth-Otteraa H."/>
            <person name="Noel B."/>
            <person name="Anthouard V."/>
            <person name="Porcel B.M."/>
            <person name="Kachouri-Lafond R."/>
            <person name="Nishino A."/>
            <person name="Ugolini M."/>
            <person name="Chourrout P."/>
            <person name="Nishida H."/>
            <person name="Aasland R."/>
            <person name="Huzurbazar S."/>
            <person name="Westhof E."/>
            <person name="Delsuc F."/>
            <person name="Lehrach H."/>
            <person name="Reinhardt R."/>
            <person name="Weissenbach J."/>
            <person name="Roy S.W."/>
            <person name="Artiguenave F."/>
            <person name="Postlethwait J.H."/>
            <person name="Manak J.R."/>
            <person name="Thompson E.M."/>
            <person name="Jaillon O."/>
            <person name="Du Pasquier L."/>
            <person name="Boudinot P."/>
            <person name="Liberles D.A."/>
            <person name="Volff J.N."/>
            <person name="Philippe H."/>
            <person name="Lenhard B."/>
            <person name="Roest Crollius H."/>
            <person name="Wincker P."/>
            <person name="Chourrout D."/>
        </authorList>
    </citation>
    <scope>NUCLEOTIDE SEQUENCE [LARGE SCALE GENOMIC DNA]</scope>
</reference>
<evidence type="ECO:0000313" key="7">
    <source>
        <dbReference type="EMBL" id="CBY09037.1"/>
    </source>
</evidence>
<dbReference type="FunFam" id="3.30.70.3370:FF:000001">
    <property type="entry name" value="40S ribosomal protein S24"/>
    <property type="match status" value="1"/>
</dbReference>
<gene>
    <name evidence="7" type="ORF">GSOID_T00006568001</name>
</gene>
<feature type="region of interest" description="Disordered" evidence="6">
    <location>
        <begin position="99"/>
        <end position="131"/>
    </location>
</feature>
<dbReference type="InterPro" id="IPR053709">
    <property type="entry name" value="eRP_eS24_sf"/>
</dbReference>
<dbReference type="EMBL" id="FN653034">
    <property type="protein sequence ID" value="CBY09037.1"/>
    <property type="molecule type" value="Genomic_DNA"/>
</dbReference>
<keyword evidence="2" id="KW-0689">Ribosomal protein</keyword>
<dbReference type="Pfam" id="PF01282">
    <property type="entry name" value="Ribosomal_S24e"/>
    <property type="match status" value="1"/>
</dbReference>
<dbReference type="GO" id="GO:0044391">
    <property type="term" value="C:ribosomal subunit"/>
    <property type="evidence" value="ECO:0007669"/>
    <property type="project" value="UniProtKB-ARBA"/>
</dbReference>
<feature type="compositionally biased region" description="Low complexity" evidence="6">
    <location>
        <begin position="122"/>
        <end position="131"/>
    </location>
</feature>
<dbReference type="FunCoup" id="E4XBR2">
    <property type="interactions" value="489"/>
</dbReference>
<comment type="similarity">
    <text evidence="1">Belongs to the eukaryotic ribosomal protein eS24 family.</text>
</comment>
<protein>
    <recommendedName>
        <fullName evidence="4">Small ribosomal subunit protein eS24</fullName>
    </recommendedName>
    <alternativeName>
        <fullName evidence="5">40S ribosomal protein S24</fullName>
    </alternativeName>
</protein>
<dbReference type="HAMAP" id="MF_00545">
    <property type="entry name" value="Ribosomal_eS24"/>
    <property type="match status" value="1"/>
</dbReference>
<dbReference type="Gene3D" id="3.30.70.3370">
    <property type="match status" value="1"/>
</dbReference>
<name>E4XBR2_OIKDI</name>
<dbReference type="InterPro" id="IPR012678">
    <property type="entry name" value="Ribosomal_uL23/eL15/eS24_sf"/>
</dbReference>
<evidence type="ECO:0000256" key="2">
    <source>
        <dbReference type="ARBA" id="ARBA00022980"/>
    </source>
</evidence>
<dbReference type="SUPFAM" id="SSF54189">
    <property type="entry name" value="Ribosomal proteins S24e, L23 and L15e"/>
    <property type="match status" value="1"/>
</dbReference>
<dbReference type="GO" id="GO:0003735">
    <property type="term" value="F:structural constituent of ribosome"/>
    <property type="evidence" value="ECO:0007669"/>
    <property type="project" value="InterPro"/>
</dbReference>
<evidence type="ECO:0000313" key="8">
    <source>
        <dbReference type="Proteomes" id="UP000001307"/>
    </source>
</evidence>
<dbReference type="InParanoid" id="E4XBR2"/>
<dbReference type="GO" id="GO:0006412">
    <property type="term" value="P:translation"/>
    <property type="evidence" value="ECO:0007669"/>
    <property type="project" value="InterPro"/>
</dbReference>
<keyword evidence="3" id="KW-0687">Ribonucleoprotein</keyword>
<evidence type="ECO:0000256" key="3">
    <source>
        <dbReference type="ARBA" id="ARBA00023274"/>
    </source>
</evidence>
<evidence type="ECO:0000256" key="5">
    <source>
        <dbReference type="ARBA" id="ARBA00035458"/>
    </source>
</evidence>
<organism evidence="7">
    <name type="scientific">Oikopleura dioica</name>
    <name type="common">Tunicate</name>
    <dbReference type="NCBI Taxonomy" id="34765"/>
    <lineage>
        <taxon>Eukaryota</taxon>
        <taxon>Metazoa</taxon>
        <taxon>Chordata</taxon>
        <taxon>Tunicata</taxon>
        <taxon>Appendicularia</taxon>
        <taxon>Copelata</taxon>
        <taxon>Oikopleuridae</taxon>
        <taxon>Oikopleura</taxon>
    </lineage>
</organism>
<dbReference type="PANTHER" id="PTHR10496">
    <property type="entry name" value="40S RIBOSOMAL PROTEIN S24"/>
    <property type="match status" value="1"/>
</dbReference>
<sequence length="131" mass="15013">MTAITVRTRKFMTNRLLNRKQMVVDILHPDTPTPKKSEVREALAKQYKSASDHIIVFGFKTQFGGGKTSGFALMYDSVADAKRIEPRFRLVRHGLAEKIEKKSRKQRKELRNRKKKVKGTKKANVGTGKKK</sequence>